<protein>
    <submittedName>
        <fullName evidence="1">Uncharacterized protein</fullName>
    </submittedName>
</protein>
<keyword evidence="2" id="KW-1185">Reference proteome</keyword>
<gene>
    <name evidence="1" type="ORF">INT47_002472</name>
</gene>
<dbReference type="AlphaFoldDB" id="A0A8H7V7X1"/>
<comment type="caution">
    <text evidence="1">The sequence shown here is derived from an EMBL/GenBank/DDBJ whole genome shotgun (WGS) entry which is preliminary data.</text>
</comment>
<evidence type="ECO:0000313" key="1">
    <source>
        <dbReference type="EMBL" id="KAG2210530.1"/>
    </source>
</evidence>
<proteinExistence type="predicted"/>
<dbReference type="Proteomes" id="UP000603453">
    <property type="component" value="Unassembled WGS sequence"/>
</dbReference>
<accession>A0A8H7V7X1</accession>
<sequence>MSNTETETNPELARIDNFVKAAPGKEYTIDQKSQTLCRQGLSGQRECVKLNLEYTQMFSEMQKLGFFCALPMDPTETYMECRRV</sequence>
<dbReference type="OrthoDB" id="5277092at2759"/>
<evidence type="ECO:0000313" key="2">
    <source>
        <dbReference type="Proteomes" id="UP000603453"/>
    </source>
</evidence>
<dbReference type="EMBL" id="JAEPRD010000011">
    <property type="protein sequence ID" value="KAG2210530.1"/>
    <property type="molecule type" value="Genomic_DNA"/>
</dbReference>
<reference evidence="1" key="1">
    <citation type="submission" date="2020-12" db="EMBL/GenBank/DDBJ databases">
        <title>Metabolic potential, ecology and presence of endohyphal bacteria is reflected in genomic diversity of Mucoromycotina.</title>
        <authorList>
            <person name="Muszewska A."/>
            <person name="Okrasinska A."/>
            <person name="Steczkiewicz K."/>
            <person name="Drgas O."/>
            <person name="Orlowska M."/>
            <person name="Perlinska-Lenart U."/>
            <person name="Aleksandrzak-Piekarczyk T."/>
            <person name="Szatraj K."/>
            <person name="Zielenkiewicz U."/>
            <person name="Pilsyk S."/>
            <person name="Malc E."/>
            <person name="Mieczkowski P."/>
            <person name="Kruszewska J.S."/>
            <person name="Biernat P."/>
            <person name="Pawlowska J."/>
        </authorList>
    </citation>
    <scope>NUCLEOTIDE SEQUENCE</scope>
    <source>
        <strain evidence="1">WA0000017839</strain>
    </source>
</reference>
<organism evidence="1 2">
    <name type="scientific">Mucor saturninus</name>
    <dbReference type="NCBI Taxonomy" id="64648"/>
    <lineage>
        <taxon>Eukaryota</taxon>
        <taxon>Fungi</taxon>
        <taxon>Fungi incertae sedis</taxon>
        <taxon>Mucoromycota</taxon>
        <taxon>Mucoromycotina</taxon>
        <taxon>Mucoromycetes</taxon>
        <taxon>Mucorales</taxon>
        <taxon>Mucorineae</taxon>
        <taxon>Mucoraceae</taxon>
        <taxon>Mucor</taxon>
    </lineage>
</organism>
<name>A0A8H7V7X1_9FUNG</name>